<comment type="caution">
    <text evidence="1">The sequence shown here is derived from an EMBL/GenBank/DDBJ whole genome shotgun (WGS) entry which is preliminary data.</text>
</comment>
<reference evidence="1 2" key="1">
    <citation type="submission" date="2015-09" db="EMBL/GenBank/DDBJ databases">
        <title>Identification and resolution of microdiversity through metagenomic sequencing of parallel consortia.</title>
        <authorList>
            <person name="Nelson W.C."/>
            <person name="Romine M.F."/>
            <person name="Lindemann S.R."/>
        </authorList>
    </citation>
    <scope>NUCLEOTIDE SEQUENCE [LARGE SCALE GENOMIC DNA]</scope>
    <source>
        <strain evidence="1">HL-49</strain>
    </source>
</reference>
<name>A0A0P7YKE9_9BACT</name>
<dbReference type="OrthoDB" id="979413at2"/>
<dbReference type="AlphaFoldDB" id="A0A0P7YKE9"/>
<protein>
    <submittedName>
        <fullName evidence="1">Uncharacterized protein</fullName>
    </submittedName>
</protein>
<dbReference type="STRING" id="1305737.GCA_000526355_00569"/>
<dbReference type="EMBL" id="LJXT01000011">
    <property type="protein sequence ID" value="KPQ19329.1"/>
    <property type="molecule type" value="Genomic_DNA"/>
</dbReference>
<evidence type="ECO:0000313" key="2">
    <source>
        <dbReference type="Proteomes" id="UP000050421"/>
    </source>
</evidence>
<accession>A0A0P7YKE9</accession>
<evidence type="ECO:0000313" key="1">
    <source>
        <dbReference type="EMBL" id="KPQ19329.1"/>
    </source>
</evidence>
<sequence>MNDTLHTSETQDFELAFEQKYVRVLISPELKIVICELLADYIPIEDFKDAFHQIGEIVKAGNYEKFIFDKRSLRAFHQPTMEWYFIYWKKEMLEYGVKTHRKILPDEKWFEKMVQIAKAQILQNYPDNIIDQLDIKYCDTIEEAIAK</sequence>
<dbReference type="eggNOG" id="ENOG50302C8">
    <property type="taxonomic scope" value="Bacteria"/>
</dbReference>
<proteinExistence type="predicted"/>
<dbReference type="Proteomes" id="UP000050421">
    <property type="component" value="Unassembled WGS sequence"/>
</dbReference>
<organism evidence="1 2">
    <name type="scientific">Algoriphagus marincola HL-49</name>
    <dbReference type="NCBI Taxonomy" id="1305737"/>
    <lineage>
        <taxon>Bacteria</taxon>
        <taxon>Pseudomonadati</taxon>
        <taxon>Bacteroidota</taxon>
        <taxon>Cytophagia</taxon>
        <taxon>Cytophagales</taxon>
        <taxon>Cyclobacteriaceae</taxon>
        <taxon>Algoriphagus</taxon>
    </lineage>
</organism>
<dbReference type="PATRIC" id="fig|1305737.6.peg.1244"/>
<gene>
    <name evidence="1" type="ORF">HLUCCX10_02870</name>
</gene>